<gene>
    <name evidence="9" type="ORF">DJ018_09695</name>
</gene>
<evidence type="ECO:0000313" key="10">
    <source>
        <dbReference type="Proteomes" id="UP000249725"/>
    </source>
</evidence>
<dbReference type="AlphaFoldDB" id="A0A328AI05"/>
<feature type="domain" description="ABC3 transporter permease C-terminal" evidence="8">
    <location>
        <begin position="725"/>
        <end position="837"/>
    </location>
</feature>
<feature type="transmembrane region" description="Helical" evidence="7">
    <location>
        <begin position="265"/>
        <end position="287"/>
    </location>
</feature>
<feature type="transmembrane region" description="Helical" evidence="7">
    <location>
        <begin position="763"/>
        <end position="790"/>
    </location>
</feature>
<dbReference type="OrthoDB" id="343744at2"/>
<proteinExistence type="inferred from homology"/>
<accession>A0A328AI05</accession>
<feature type="transmembrane region" description="Helical" evidence="7">
    <location>
        <begin position="310"/>
        <end position="337"/>
    </location>
</feature>
<evidence type="ECO:0000256" key="7">
    <source>
        <dbReference type="SAM" id="Phobius"/>
    </source>
</evidence>
<organism evidence="9 10">
    <name type="scientific">Phenylobacterium deserti</name>
    <dbReference type="NCBI Taxonomy" id="1914756"/>
    <lineage>
        <taxon>Bacteria</taxon>
        <taxon>Pseudomonadati</taxon>
        <taxon>Pseudomonadota</taxon>
        <taxon>Alphaproteobacteria</taxon>
        <taxon>Caulobacterales</taxon>
        <taxon>Caulobacteraceae</taxon>
        <taxon>Phenylobacterium</taxon>
    </lineage>
</organism>
<dbReference type="InterPro" id="IPR051447">
    <property type="entry name" value="Lipoprotein-release_system"/>
</dbReference>
<name>A0A328AI05_9CAUL</name>
<feature type="transmembrane region" description="Helical" evidence="7">
    <location>
        <begin position="357"/>
        <end position="380"/>
    </location>
</feature>
<keyword evidence="3" id="KW-1003">Cell membrane</keyword>
<evidence type="ECO:0000313" key="9">
    <source>
        <dbReference type="EMBL" id="RAK52478.1"/>
    </source>
</evidence>
<dbReference type="Pfam" id="PF02687">
    <property type="entry name" value="FtsX"/>
    <property type="match status" value="2"/>
</dbReference>
<feature type="transmembrane region" description="Helical" evidence="7">
    <location>
        <begin position="721"/>
        <end position="742"/>
    </location>
</feature>
<keyword evidence="5 7" id="KW-1133">Transmembrane helix</keyword>
<dbReference type="PANTHER" id="PTHR30489">
    <property type="entry name" value="LIPOPROTEIN-RELEASING SYSTEM TRANSMEMBRANE PROTEIN LOLE"/>
    <property type="match status" value="1"/>
</dbReference>
<feature type="transmembrane region" description="Helical" evidence="7">
    <location>
        <begin position="810"/>
        <end position="833"/>
    </location>
</feature>
<comment type="caution">
    <text evidence="9">The sequence shown here is derived from an EMBL/GenBank/DDBJ whole genome shotgun (WGS) entry which is preliminary data.</text>
</comment>
<feature type="transmembrane region" description="Helical" evidence="7">
    <location>
        <begin position="435"/>
        <end position="459"/>
    </location>
</feature>
<feature type="domain" description="ABC3 transporter permease C-terminal" evidence="8">
    <location>
        <begin position="266"/>
        <end position="389"/>
    </location>
</feature>
<dbReference type="RefSeq" id="WP_111514764.1">
    <property type="nucleotide sequence ID" value="NZ_QFYR01000002.1"/>
</dbReference>
<dbReference type="GO" id="GO:0044874">
    <property type="term" value="P:lipoprotein localization to outer membrane"/>
    <property type="evidence" value="ECO:0007669"/>
    <property type="project" value="TreeGrafter"/>
</dbReference>
<evidence type="ECO:0000256" key="3">
    <source>
        <dbReference type="ARBA" id="ARBA00022475"/>
    </source>
</evidence>
<reference evidence="10" key="1">
    <citation type="submission" date="2018-05" db="EMBL/GenBank/DDBJ databases">
        <authorList>
            <person name="Li X."/>
        </authorList>
    </citation>
    <scope>NUCLEOTIDE SEQUENCE [LARGE SCALE GENOMIC DNA]</scope>
    <source>
        <strain evidence="10">YIM 73061</strain>
    </source>
</reference>
<keyword evidence="4 7" id="KW-0812">Transmembrane</keyword>
<feature type="transmembrane region" description="Helical" evidence="7">
    <location>
        <begin position="487"/>
        <end position="510"/>
    </location>
</feature>
<evidence type="ECO:0000256" key="2">
    <source>
        <dbReference type="ARBA" id="ARBA00005236"/>
    </source>
</evidence>
<sequence length="850" mass="89171">MPPDRALSPTLLRWMMLGEWRARPSRVVLAIMAIAIGVALGLAVHIVNRSALDEFARAVRTVSGESDLQIHAVSPAGFPEGLYPQVARAQGVAMASPVVELAARTDTGGQFTLLGVDVLRAAAVTPSLIGRRPGADTFDSSEAVFQADALFLSQDAFQALGRPVGARVTVTAAGRSAELQIAGTLPAAASGQALGVVDIATAQWLFGQIGQLQRLDVRLQEGADRARVENELGRLLPRAAELVTAETEARRSDNLSRAYRVNLEMLAMVALLTGGFLVYSAQSLSVARRRPQFALLRVLGLKPRGMLRQVLIEGAVLGVTGAGLGILLGVGLAALALNLFGGDLGGGYFAADRPRLVFTPVAAVVIASLGLIVALAGSLLPALEASRAQAAVALKAGAGDAGDPRRAPMPWISVALLGAGALAAFGPPVGGLPLLGYLSIALMLAGGVGAMPWLARVLIRPLRRLRNPAPPVALAVARLWGAPRQAAIALCGIVASTSLMVAMAVMVTSFRGSVDEWLVQILPSDVYMRIEDATGGGIPPEVQARIAALPQLEAVDFRQEAPLRLAPDRPAVRLIARELDPATIKEVLPLVARADIPVGAVAAWVSEPMADIYRLKAGQRLTLPIGSGGTTQVWVAGIWRDYSNQFGAVALDSDDYTRITGDRLRSQAAMDLASGVRPRAVAEAIRELLPPAVARQTDFAEPRNLRAVALQIFDRSFAVTYALEAIAIVVGLTGVAATFSAQTLARRKEFGMLRHVGVLRRQIVLMLATEGALLGLVGAVAGLALGVAMSQVLIHVVNPQSFHWTMETRLPWGLFTILTLALAVTSAGAAVLAGRGAVSSAAVQAVREDW</sequence>
<feature type="transmembrane region" description="Helical" evidence="7">
    <location>
        <begin position="411"/>
        <end position="429"/>
    </location>
</feature>
<comment type="subcellular location">
    <subcellularLocation>
        <location evidence="1">Cell membrane</location>
        <topology evidence="1">Multi-pass membrane protein</topology>
    </subcellularLocation>
</comment>
<evidence type="ECO:0000256" key="4">
    <source>
        <dbReference type="ARBA" id="ARBA00022692"/>
    </source>
</evidence>
<evidence type="ECO:0000256" key="5">
    <source>
        <dbReference type="ARBA" id="ARBA00022989"/>
    </source>
</evidence>
<evidence type="ECO:0000256" key="6">
    <source>
        <dbReference type="ARBA" id="ARBA00023136"/>
    </source>
</evidence>
<dbReference type="EMBL" id="QFYR01000002">
    <property type="protein sequence ID" value="RAK52478.1"/>
    <property type="molecule type" value="Genomic_DNA"/>
</dbReference>
<evidence type="ECO:0000259" key="8">
    <source>
        <dbReference type="Pfam" id="PF02687"/>
    </source>
</evidence>
<comment type="similarity">
    <text evidence="2">Belongs to the ABC-4 integral membrane protein family. LolC/E subfamily.</text>
</comment>
<keyword evidence="6 7" id="KW-0472">Membrane</keyword>
<dbReference type="InterPro" id="IPR003838">
    <property type="entry name" value="ABC3_permease_C"/>
</dbReference>
<dbReference type="PANTHER" id="PTHR30489:SF0">
    <property type="entry name" value="LIPOPROTEIN-RELEASING SYSTEM TRANSMEMBRANE PROTEIN LOLE"/>
    <property type="match status" value="1"/>
</dbReference>
<evidence type="ECO:0000256" key="1">
    <source>
        <dbReference type="ARBA" id="ARBA00004651"/>
    </source>
</evidence>
<keyword evidence="10" id="KW-1185">Reference proteome</keyword>
<dbReference type="Proteomes" id="UP000249725">
    <property type="component" value="Unassembled WGS sequence"/>
</dbReference>
<protein>
    <submittedName>
        <fullName evidence="9">ABC transporter permease</fullName>
    </submittedName>
</protein>
<dbReference type="GO" id="GO:0098797">
    <property type="term" value="C:plasma membrane protein complex"/>
    <property type="evidence" value="ECO:0007669"/>
    <property type="project" value="TreeGrafter"/>
</dbReference>